<dbReference type="KEGG" id="azz:DEW08_30335"/>
<dbReference type="OrthoDB" id="7360866at2"/>
<evidence type="ECO:0000256" key="1">
    <source>
        <dbReference type="SAM" id="MobiDB-lite"/>
    </source>
</evidence>
<sequence>MASRKDRKARNRAARRATKQLSAAQLRDRAARSMLAQAESLRTSFWISNTTHLPQPNILTERRHVTYPMPIDGGAGARSATCWQLATVAEAVEPWRPAPGDPALEGPWSGSGGWTADLVREWLAEAMETLRTCPSDHPGGWRSSMPDVVRQAALAYGWDAPRIRLVPSPAALGRLDIVLQWLFLLDDVDQRKAVVGVAMGLSLRRIARTIGRSHTHVATLERRAVEDLVAILNGEAVEG</sequence>
<geneLocation type="plasmid" evidence="3 4">
    <name>unnamed5</name>
</geneLocation>
<dbReference type="EMBL" id="CP029360">
    <property type="protein sequence ID" value="AWK90316.1"/>
    <property type="molecule type" value="Genomic_DNA"/>
</dbReference>
<protein>
    <recommendedName>
        <fullName evidence="2">DUF6362 domain-containing protein</fullName>
    </recommendedName>
</protein>
<dbReference type="RefSeq" id="WP_109334509.1">
    <property type="nucleotide sequence ID" value="NZ_CP029360.1"/>
</dbReference>
<reference evidence="4" key="1">
    <citation type="submission" date="2018-05" db="EMBL/GenBank/DDBJ databases">
        <title>Azospirillum thermophila sp. nov., a novel isolated from hot spring.</title>
        <authorList>
            <person name="Zhao Z."/>
        </authorList>
    </citation>
    <scope>NUCLEOTIDE SEQUENCE [LARGE SCALE GENOMIC DNA]</scope>
    <source>
        <strain evidence="4">CFH 70021</strain>
        <plasmid evidence="4">unnamed5</plasmid>
    </source>
</reference>
<dbReference type="Pfam" id="PF19889">
    <property type="entry name" value="DUF6362"/>
    <property type="match status" value="1"/>
</dbReference>
<dbReference type="AlphaFoldDB" id="A0A2S2D0M8"/>
<keyword evidence="3" id="KW-0614">Plasmid</keyword>
<evidence type="ECO:0000259" key="2">
    <source>
        <dbReference type="Pfam" id="PF19889"/>
    </source>
</evidence>
<dbReference type="Proteomes" id="UP000245629">
    <property type="component" value="Plasmid unnamed5"/>
</dbReference>
<organism evidence="3 4">
    <name type="scientific">Azospirillum thermophilum</name>
    <dbReference type="NCBI Taxonomy" id="2202148"/>
    <lineage>
        <taxon>Bacteria</taxon>
        <taxon>Pseudomonadati</taxon>
        <taxon>Pseudomonadota</taxon>
        <taxon>Alphaproteobacteria</taxon>
        <taxon>Rhodospirillales</taxon>
        <taxon>Azospirillaceae</taxon>
        <taxon>Azospirillum</taxon>
    </lineage>
</organism>
<proteinExistence type="predicted"/>
<feature type="compositionally biased region" description="Basic residues" evidence="1">
    <location>
        <begin position="1"/>
        <end position="18"/>
    </location>
</feature>
<accession>A0A2S2D0M8</accession>
<name>A0A2S2D0M8_9PROT</name>
<gene>
    <name evidence="3" type="ORF">DEW08_30335</name>
</gene>
<keyword evidence="4" id="KW-1185">Reference proteome</keyword>
<feature type="domain" description="DUF6362" evidence="2">
    <location>
        <begin position="133"/>
        <end position="226"/>
    </location>
</feature>
<feature type="region of interest" description="Disordered" evidence="1">
    <location>
        <begin position="1"/>
        <end position="24"/>
    </location>
</feature>
<evidence type="ECO:0000313" key="3">
    <source>
        <dbReference type="EMBL" id="AWK90316.1"/>
    </source>
</evidence>
<dbReference type="InterPro" id="IPR045942">
    <property type="entry name" value="DUF6362"/>
</dbReference>
<evidence type="ECO:0000313" key="4">
    <source>
        <dbReference type="Proteomes" id="UP000245629"/>
    </source>
</evidence>